<dbReference type="RefSeq" id="WP_134212177.1">
    <property type="nucleotide sequence ID" value="NZ_QFFZ01000002.1"/>
</dbReference>
<dbReference type="OrthoDB" id="9802051at2"/>
<dbReference type="Gene3D" id="1.10.10.2830">
    <property type="match status" value="1"/>
</dbReference>
<dbReference type="PANTHER" id="PTHR33375:SF1">
    <property type="entry name" value="CHROMOSOME-PARTITIONING PROTEIN PARB-RELATED"/>
    <property type="match status" value="1"/>
</dbReference>
<name>A0A4Y7RXA2_9FIRM</name>
<proteinExistence type="inferred from homology"/>
<keyword evidence="3" id="KW-0159">Chromosome partition</keyword>
<dbReference type="SMART" id="SM00470">
    <property type="entry name" value="ParB"/>
    <property type="match status" value="1"/>
</dbReference>
<dbReference type="Pfam" id="PF02195">
    <property type="entry name" value="ParB_N"/>
    <property type="match status" value="1"/>
</dbReference>
<organism evidence="6 7">
    <name type="scientific">Pelotomaculum propionicicum</name>
    <dbReference type="NCBI Taxonomy" id="258475"/>
    <lineage>
        <taxon>Bacteria</taxon>
        <taxon>Bacillati</taxon>
        <taxon>Bacillota</taxon>
        <taxon>Clostridia</taxon>
        <taxon>Eubacteriales</taxon>
        <taxon>Desulfotomaculaceae</taxon>
        <taxon>Pelotomaculum</taxon>
    </lineage>
</organism>
<comment type="similarity">
    <text evidence="2">Belongs to the ParB family.</text>
</comment>
<evidence type="ECO:0000256" key="2">
    <source>
        <dbReference type="ARBA" id="ARBA00006295"/>
    </source>
</evidence>
<dbReference type="GO" id="GO:0007059">
    <property type="term" value="P:chromosome segregation"/>
    <property type="evidence" value="ECO:0007669"/>
    <property type="project" value="UniProtKB-KW"/>
</dbReference>
<dbReference type="Gene3D" id="3.90.1530.30">
    <property type="match status" value="1"/>
</dbReference>
<protein>
    <submittedName>
        <fullName evidence="6">Chromosome-partitioning protein Spo0J</fullName>
    </submittedName>
</protein>
<dbReference type="SUPFAM" id="SSF110849">
    <property type="entry name" value="ParB/Sulfiredoxin"/>
    <property type="match status" value="1"/>
</dbReference>
<gene>
    <name evidence="6" type="primary">spo0C_1</name>
    <name evidence="6" type="ORF">Pmgp_00284</name>
</gene>
<dbReference type="NCBIfam" id="TIGR00180">
    <property type="entry name" value="parB_part"/>
    <property type="match status" value="1"/>
</dbReference>
<reference evidence="6 7" key="1">
    <citation type="journal article" date="2018" name="Environ. Microbiol.">
        <title>Novel energy conservation strategies and behaviour of Pelotomaculum schinkii driving syntrophic propionate catabolism.</title>
        <authorList>
            <person name="Hidalgo-Ahumada C.A.P."/>
            <person name="Nobu M.K."/>
            <person name="Narihiro T."/>
            <person name="Tamaki H."/>
            <person name="Liu W.T."/>
            <person name="Kamagata Y."/>
            <person name="Stams A.J.M."/>
            <person name="Imachi H."/>
            <person name="Sousa D.Z."/>
        </authorList>
    </citation>
    <scope>NUCLEOTIDE SEQUENCE [LARGE SCALE GENOMIC DNA]</scope>
    <source>
        <strain evidence="6 7">MGP</strain>
    </source>
</reference>
<comment type="caution">
    <text evidence="6">The sequence shown here is derived from an EMBL/GenBank/DDBJ whole genome shotgun (WGS) entry which is preliminary data.</text>
</comment>
<dbReference type="GO" id="GO:0005694">
    <property type="term" value="C:chromosome"/>
    <property type="evidence" value="ECO:0007669"/>
    <property type="project" value="TreeGrafter"/>
</dbReference>
<evidence type="ECO:0000256" key="3">
    <source>
        <dbReference type="ARBA" id="ARBA00022829"/>
    </source>
</evidence>
<dbReference type="InterPro" id="IPR036086">
    <property type="entry name" value="ParB/Sulfiredoxin_sf"/>
</dbReference>
<keyword evidence="4" id="KW-0238">DNA-binding</keyword>
<evidence type="ECO:0000313" key="7">
    <source>
        <dbReference type="Proteomes" id="UP000297597"/>
    </source>
</evidence>
<dbReference type="InterPro" id="IPR041468">
    <property type="entry name" value="HTH_ParB/Spo0J"/>
</dbReference>
<feature type="domain" description="ParB-like N-terminal" evidence="5">
    <location>
        <begin position="31"/>
        <end position="121"/>
    </location>
</feature>
<accession>A0A4Y7RXA2</accession>
<sequence>MSEYKEPPMLDPEDPQGCLYGIPGLHGGALYSVPMYMVEPNPNNPRKNFDREELEKLARSIREVGILQPLILIKQADHVFRIVAGERRYRAAQLAGIGSVPGIILQLTPEQEAEVMLIENLQRKDLDPIEEARAYQALLDGHGYTQEALGEKLGVSQAHIANRIRLLDLPETVQQNISRGIISPSAAKELLACKKAADEGLTVKQTSEAVAREMWNASKSLSKEEWESPSFDISICDKCKKKTMLKKPWGDKEALRCLDADCWQTKQDESKKQGVEEKERKLNAKYPDAIVVTYDDDSFERLNNTDYCREKNCNDFRKARYKGADWVMDICFCPDKDKYKACQAEAQQKRERERVEKEEAARAEIRGMVDAKLKVRSDRKTLVYIATIILENLNPLWNADTNVFQYVQEIAAGVELEDATEDNEETWIPEMLKRFSEEQLFRIIIEWPAICDGMKEGSIIEWYLKDTSSPDDEGKKHEEPAGRTCRVCGCTDFRIVVPSANTYLEWDIKWVEPDLCSSCVDVAQEDPVPAAPAARSYIDESGKEVFASDGIGGETFGTFWRSPSGGLHRVKSPAMPMVATREEAQKNLDAWAEKKGLKQFGSDQKELTVIVKEMLTRDDATEDWKSNLAILTADELLTCIEKETRPSARSKFYKEARRRKLSTKAEVS</sequence>
<evidence type="ECO:0000259" key="5">
    <source>
        <dbReference type="SMART" id="SM00470"/>
    </source>
</evidence>
<dbReference type="PANTHER" id="PTHR33375">
    <property type="entry name" value="CHROMOSOME-PARTITIONING PROTEIN PARB-RELATED"/>
    <property type="match status" value="1"/>
</dbReference>
<evidence type="ECO:0000256" key="4">
    <source>
        <dbReference type="ARBA" id="ARBA00023125"/>
    </source>
</evidence>
<comment type="subcellular location">
    <subcellularLocation>
        <location evidence="1">Cytoplasm</location>
        <location evidence="1">Nucleoid</location>
    </subcellularLocation>
</comment>
<dbReference type="GO" id="GO:0009295">
    <property type="term" value="C:nucleoid"/>
    <property type="evidence" value="ECO:0007669"/>
    <property type="project" value="UniProtKB-SubCell"/>
</dbReference>
<dbReference type="FunFam" id="1.10.10.2830:FF:000001">
    <property type="entry name" value="Chromosome partitioning protein ParB"/>
    <property type="match status" value="1"/>
</dbReference>
<dbReference type="Pfam" id="PF17762">
    <property type="entry name" value="HTH_ParB"/>
    <property type="match status" value="1"/>
</dbReference>
<keyword evidence="7" id="KW-1185">Reference proteome</keyword>
<dbReference type="GO" id="GO:0003677">
    <property type="term" value="F:DNA binding"/>
    <property type="evidence" value="ECO:0007669"/>
    <property type="project" value="UniProtKB-KW"/>
</dbReference>
<dbReference type="AlphaFoldDB" id="A0A4Y7RXA2"/>
<dbReference type="SUPFAM" id="SSF109709">
    <property type="entry name" value="KorB DNA-binding domain-like"/>
    <property type="match status" value="1"/>
</dbReference>
<dbReference type="InterPro" id="IPR050336">
    <property type="entry name" value="Chromosome_partition/occlusion"/>
</dbReference>
<dbReference type="EMBL" id="QFFZ01000002">
    <property type="protein sequence ID" value="TEB13390.1"/>
    <property type="molecule type" value="Genomic_DNA"/>
</dbReference>
<dbReference type="InterPro" id="IPR004437">
    <property type="entry name" value="ParB/RepB/Spo0J"/>
</dbReference>
<dbReference type="InterPro" id="IPR003115">
    <property type="entry name" value="ParB_N"/>
</dbReference>
<evidence type="ECO:0000313" key="6">
    <source>
        <dbReference type="EMBL" id="TEB13390.1"/>
    </source>
</evidence>
<dbReference type="Proteomes" id="UP000297597">
    <property type="component" value="Unassembled WGS sequence"/>
</dbReference>
<dbReference type="CDD" id="cd16393">
    <property type="entry name" value="SPO0J_N"/>
    <property type="match status" value="1"/>
</dbReference>
<dbReference type="FunFam" id="3.90.1530.30:FF:000001">
    <property type="entry name" value="Chromosome partitioning protein ParB"/>
    <property type="match status" value="1"/>
</dbReference>
<evidence type="ECO:0000256" key="1">
    <source>
        <dbReference type="ARBA" id="ARBA00004453"/>
    </source>
</evidence>